<keyword evidence="2" id="KW-0732">Signal</keyword>
<evidence type="ECO:0008006" key="5">
    <source>
        <dbReference type="Google" id="ProtNLM"/>
    </source>
</evidence>
<protein>
    <recommendedName>
        <fullName evidence="5">Secreted protein</fullName>
    </recommendedName>
</protein>
<dbReference type="Proteomes" id="UP001066276">
    <property type="component" value="Chromosome 7"/>
</dbReference>
<accession>A0AAV7P2F9</accession>
<sequence>MASLAFRFLSLLVPKWASGAHKGRAGPGDRLEGNSPASTESKKGGRNIVTEAYGACASGAEQLVSSREAQLPEVLPQRTCRCAGKCGYTMNPS</sequence>
<evidence type="ECO:0000313" key="4">
    <source>
        <dbReference type="Proteomes" id="UP001066276"/>
    </source>
</evidence>
<keyword evidence="4" id="KW-1185">Reference proteome</keyword>
<feature type="region of interest" description="Disordered" evidence="1">
    <location>
        <begin position="19"/>
        <end position="44"/>
    </location>
</feature>
<evidence type="ECO:0000256" key="2">
    <source>
        <dbReference type="SAM" id="SignalP"/>
    </source>
</evidence>
<name>A0AAV7P2F9_PLEWA</name>
<dbReference type="EMBL" id="JANPWB010000011">
    <property type="protein sequence ID" value="KAJ1122341.1"/>
    <property type="molecule type" value="Genomic_DNA"/>
</dbReference>
<evidence type="ECO:0000313" key="3">
    <source>
        <dbReference type="EMBL" id="KAJ1122341.1"/>
    </source>
</evidence>
<reference evidence="3" key="1">
    <citation type="journal article" date="2022" name="bioRxiv">
        <title>Sequencing and chromosome-scale assembly of the giantPleurodeles waltlgenome.</title>
        <authorList>
            <person name="Brown T."/>
            <person name="Elewa A."/>
            <person name="Iarovenko S."/>
            <person name="Subramanian E."/>
            <person name="Araus A.J."/>
            <person name="Petzold A."/>
            <person name="Susuki M."/>
            <person name="Suzuki K.-i.T."/>
            <person name="Hayashi T."/>
            <person name="Toyoda A."/>
            <person name="Oliveira C."/>
            <person name="Osipova E."/>
            <person name="Leigh N.D."/>
            <person name="Simon A."/>
            <person name="Yun M.H."/>
        </authorList>
    </citation>
    <scope>NUCLEOTIDE SEQUENCE</scope>
    <source>
        <strain evidence="3">20211129_DDA</strain>
        <tissue evidence="3">Liver</tissue>
    </source>
</reference>
<gene>
    <name evidence="3" type="ORF">NDU88_000833</name>
</gene>
<comment type="caution">
    <text evidence="3">The sequence shown here is derived from an EMBL/GenBank/DDBJ whole genome shotgun (WGS) entry which is preliminary data.</text>
</comment>
<dbReference type="AlphaFoldDB" id="A0AAV7P2F9"/>
<feature type="signal peptide" evidence="2">
    <location>
        <begin position="1"/>
        <end position="19"/>
    </location>
</feature>
<evidence type="ECO:0000256" key="1">
    <source>
        <dbReference type="SAM" id="MobiDB-lite"/>
    </source>
</evidence>
<feature type="chain" id="PRO_5043518556" description="Secreted protein" evidence="2">
    <location>
        <begin position="20"/>
        <end position="93"/>
    </location>
</feature>
<proteinExistence type="predicted"/>
<organism evidence="3 4">
    <name type="scientific">Pleurodeles waltl</name>
    <name type="common">Iberian ribbed newt</name>
    <dbReference type="NCBI Taxonomy" id="8319"/>
    <lineage>
        <taxon>Eukaryota</taxon>
        <taxon>Metazoa</taxon>
        <taxon>Chordata</taxon>
        <taxon>Craniata</taxon>
        <taxon>Vertebrata</taxon>
        <taxon>Euteleostomi</taxon>
        <taxon>Amphibia</taxon>
        <taxon>Batrachia</taxon>
        <taxon>Caudata</taxon>
        <taxon>Salamandroidea</taxon>
        <taxon>Salamandridae</taxon>
        <taxon>Pleurodelinae</taxon>
        <taxon>Pleurodeles</taxon>
    </lineage>
</organism>